<dbReference type="PANTHER" id="PTHR48004">
    <property type="entry name" value="OS01G0149700 PROTEIN"/>
    <property type="match status" value="1"/>
</dbReference>
<gene>
    <name evidence="5" type="ORF">BSAL_79625</name>
</gene>
<feature type="transmembrane region" description="Helical" evidence="3">
    <location>
        <begin position="758"/>
        <end position="782"/>
    </location>
</feature>
<dbReference type="EMBL" id="CYKH01000817">
    <property type="protein sequence ID" value="CUG45132.1"/>
    <property type="molecule type" value="Genomic_DNA"/>
</dbReference>
<evidence type="ECO:0000313" key="6">
    <source>
        <dbReference type="Proteomes" id="UP000051952"/>
    </source>
</evidence>
<reference evidence="6" key="1">
    <citation type="submission" date="2015-09" db="EMBL/GenBank/DDBJ databases">
        <authorList>
            <consortium name="Pathogen Informatics"/>
        </authorList>
    </citation>
    <scope>NUCLEOTIDE SEQUENCE [LARGE SCALE GENOMIC DNA]</scope>
    <source>
        <strain evidence="6">Lake Konstanz</strain>
    </source>
</reference>
<accession>A0A0S4J0S0</accession>
<keyword evidence="4" id="KW-0732">Signal</keyword>
<feature type="transmembrane region" description="Helical" evidence="3">
    <location>
        <begin position="909"/>
        <end position="928"/>
    </location>
</feature>
<feature type="transmembrane region" description="Helical" evidence="3">
    <location>
        <begin position="882"/>
        <end position="903"/>
    </location>
</feature>
<dbReference type="Pfam" id="PF00560">
    <property type="entry name" value="LRR_1"/>
    <property type="match status" value="2"/>
</dbReference>
<dbReference type="VEuPathDB" id="TriTrypDB:BSAL_79625"/>
<feature type="signal peptide" evidence="4">
    <location>
        <begin position="1"/>
        <end position="44"/>
    </location>
</feature>
<dbReference type="Proteomes" id="UP000051952">
    <property type="component" value="Unassembled WGS sequence"/>
</dbReference>
<keyword evidence="2" id="KW-0677">Repeat</keyword>
<evidence type="ECO:0000256" key="1">
    <source>
        <dbReference type="ARBA" id="ARBA00022614"/>
    </source>
</evidence>
<feature type="transmembrane region" description="Helical" evidence="3">
    <location>
        <begin position="935"/>
        <end position="956"/>
    </location>
</feature>
<name>A0A0S4J0S0_BODSA</name>
<dbReference type="FunFam" id="3.80.10.10:FF:000041">
    <property type="entry name" value="LRR receptor-like serine/threonine-protein kinase ERECTA"/>
    <property type="match status" value="1"/>
</dbReference>
<dbReference type="InterPro" id="IPR001611">
    <property type="entry name" value="Leu-rich_rpt"/>
</dbReference>
<proteinExistence type="predicted"/>
<dbReference type="OrthoDB" id="676979at2759"/>
<dbReference type="AlphaFoldDB" id="A0A0S4J0S0"/>
<dbReference type="SUPFAM" id="SSF52058">
    <property type="entry name" value="L domain-like"/>
    <property type="match status" value="1"/>
</dbReference>
<organism evidence="5 6">
    <name type="scientific">Bodo saltans</name>
    <name type="common">Flagellated protozoan</name>
    <dbReference type="NCBI Taxonomy" id="75058"/>
    <lineage>
        <taxon>Eukaryota</taxon>
        <taxon>Discoba</taxon>
        <taxon>Euglenozoa</taxon>
        <taxon>Kinetoplastea</taxon>
        <taxon>Metakinetoplastina</taxon>
        <taxon>Eubodonida</taxon>
        <taxon>Bodonidae</taxon>
        <taxon>Bodo</taxon>
    </lineage>
</organism>
<dbReference type="Gene3D" id="3.80.10.10">
    <property type="entry name" value="Ribonuclease Inhibitor"/>
    <property type="match status" value="2"/>
</dbReference>
<evidence type="ECO:0000313" key="5">
    <source>
        <dbReference type="EMBL" id="CUG45132.1"/>
    </source>
</evidence>
<protein>
    <submittedName>
        <fullName evidence="5">GP46-like surface antigen, putative</fullName>
    </submittedName>
</protein>
<keyword evidence="6" id="KW-1185">Reference proteome</keyword>
<feature type="transmembrane region" description="Helical" evidence="3">
    <location>
        <begin position="962"/>
        <end position="981"/>
    </location>
</feature>
<dbReference type="InterPro" id="IPR052941">
    <property type="entry name" value="StomDev_PlantInt_Reg"/>
</dbReference>
<sequence length="1092" mass="118103">MSQFVRGQRLTAFSARRHRWISATTSFQWMSLFLLACLFVAAESDNIITISQVEVEALREFVTAINLNYNGSRLNTTNACTTELPGMVECNATGITQLNFTSRNLTGTLPANLSKLTQLRDVIVYNNRLHGTIPTEYSRWGQSIRSFSLYTNNFTGTLPSSFRNWTLVQVFDAHENQLSGTLPDEYSEWRNLTTLLLAQNRLTGTLPAKYSTWGSSIKYFEVENNNFNGSMPPDYSNFTNLTSFYVSDCGLSGTLPESYAQMTRLESLRCSSNQLTGTLPHSYGNQSNMIVFVVQNNSLTGTLPEAYSSWRGLVYFAADNNKFTGTLPAAYSNWSSVTQFYIHNNILNGSLPPAWGSWTQVSTFTARNNSFTGPLPSNYASWRSLQTIDVSHNQLNGTMLEGFAAWGENVTSVILANNNLSGTVPSTWCTTMKKLALWNIANNLFEGPLSFGCIFSTFIAFAFSSNNISGAFPFDNFPFLIVLDAQNNTHLSGTLTSSVWLQIASTCGTALCAEASTSATLTCLPSGFVANQADDASPSQIVMEAKSYNISTSICPQTVSPSPAPPSSTLAPPPPLTAIPQPNTLSTTAATSVAGITTASAAVSAMFGADAAEAQMLVSILGSPCTCSGGTSATSDGSVLLLALSPFSPLGSSWAAIGNSLLCCALFGVHVLGVCVLDALAATAEHTSPKRQSVPFYRPDTSFLGRWRSSQRGRRGLLMRLRFPNLSVSLVLLLIPGVVRAVMSVINNFSSGSMDDVALSVVAIVIGVVFLATAAAALELLVYRHIDTEVLLAKGEQQQDSLTVQGGSLRSQQRGHKQFRSNDASGALLLHFINHVHLETVFSPLPRNISRVVLPSGFWTPPSARKAYGTMVSSLTDAGRRWWCALPVVNAIVQVLNSVSGGGSRACDALQSLTMVVLACACVFFAVVRPHRALLASYLTCVSLLLSCLVTLLAMLCRLGSVGRSAVDGFGVFVSVAMMVMKAYQAGVPYMEAWLRRRNGFTGANAAAMKYFFGSLFGDVDEVPQIGEGVRVQRKSTSNRPSRFSSETIRELLSLKYNQDEALKAVVYLVCSRNAQTQRAGFQPSINQETKK</sequence>
<keyword evidence="3" id="KW-0472">Membrane</keyword>
<evidence type="ECO:0000256" key="2">
    <source>
        <dbReference type="ARBA" id="ARBA00022737"/>
    </source>
</evidence>
<keyword evidence="1" id="KW-0433">Leucine-rich repeat</keyword>
<evidence type="ECO:0000256" key="4">
    <source>
        <dbReference type="SAM" id="SignalP"/>
    </source>
</evidence>
<dbReference type="SUPFAM" id="SSF52047">
    <property type="entry name" value="RNI-like"/>
    <property type="match status" value="1"/>
</dbReference>
<dbReference type="InterPro" id="IPR032675">
    <property type="entry name" value="LRR_dom_sf"/>
</dbReference>
<keyword evidence="3" id="KW-1133">Transmembrane helix</keyword>
<feature type="transmembrane region" description="Helical" evidence="3">
    <location>
        <begin position="654"/>
        <end position="681"/>
    </location>
</feature>
<feature type="transmembrane region" description="Helical" evidence="3">
    <location>
        <begin position="723"/>
        <end position="746"/>
    </location>
</feature>
<dbReference type="PANTHER" id="PTHR48004:SF59">
    <property type="entry name" value="LEUCINE-RICH REPEAT-CONTAINING N-TERMINAL PLANT-TYPE DOMAIN-CONTAINING PROTEIN"/>
    <property type="match status" value="1"/>
</dbReference>
<keyword evidence="3" id="KW-0812">Transmembrane</keyword>
<feature type="chain" id="PRO_5006621753" evidence="4">
    <location>
        <begin position="45"/>
        <end position="1092"/>
    </location>
</feature>
<evidence type="ECO:0000256" key="3">
    <source>
        <dbReference type="SAM" id="Phobius"/>
    </source>
</evidence>